<organism evidence="2 3">
    <name type="scientific">Bacillus mojavensis</name>
    <dbReference type="NCBI Taxonomy" id="72360"/>
    <lineage>
        <taxon>Bacteria</taxon>
        <taxon>Bacillati</taxon>
        <taxon>Bacillota</taxon>
        <taxon>Bacilli</taxon>
        <taxon>Bacillales</taxon>
        <taxon>Bacillaceae</taxon>
        <taxon>Bacillus</taxon>
    </lineage>
</organism>
<reference evidence="2" key="1">
    <citation type="submission" date="2022-02" db="EMBL/GenBank/DDBJ databases">
        <title>Crop Bioprotection Bacillus Genome Sequencing.</title>
        <authorList>
            <person name="Dunlap C."/>
        </authorList>
    </citation>
    <scope>NUCLEOTIDE SEQUENCE</scope>
    <source>
        <strain evidence="2">CK3O2B-54A</strain>
    </source>
</reference>
<dbReference type="EMBL" id="JALAQA010000012">
    <property type="protein sequence ID" value="MCY8511710.1"/>
    <property type="molecule type" value="Genomic_DNA"/>
</dbReference>
<name>A0AAP3CUW2_BACMO</name>
<feature type="chain" id="PRO_5042997248" description="Lipoprotein" evidence="1">
    <location>
        <begin position="25"/>
        <end position="159"/>
    </location>
</feature>
<gene>
    <name evidence="2" type="ORF">MOD07_19500</name>
</gene>
<protein>
    <recommendedName>
        <fullName evidence="4">Lipoprotein</fullName>
    </recommendedName>
</protein>
<evidence type="ECO:0000256" key="1">
    <source>
        <dbReference type="SAM" id="SignalP"/>
    </source>
</evidence>
<dbReference type="Proteomes" id="UP001075387">
    <property type="component" value="Unassembled WGS sequence"/>
</dbReference>
<evidence type="ECO:0008006" key="4">
    <source>
        <dbReference type="Google" id="ProtNLM"/>
    </source>
</evidence>
<keyword evidence="1" id="KW-0732">Signal</keyword>
<accession>A0AAP3CUW2</accession>
<dbReference type="RefSeq" id="WP_268447411.1">
    <property type="nucleotide sequence ID" value="NZ_CP178596.1"/>
</dbReference>
<comment type="caution">
    <text evidence="2">The sequence shown here is derived from an EMBL/GenBank/DDBJ whole genome shotgun (WGS) entry which is preliminary data.</text>
</comment>
<proteinExistence type="predicted"/>
<sequence length="159" mass="18024">MKKHLLSLCVLIFALIFVQTKTQALTFTELPIKQKTEQWSVEITEAKNAKELASPKKGEYNVYSMDIQNIGEAAATVDVQLYRNDPDSTTRFSLFGCPNENCVRQKEDLISLAESLNDGTPLKFTHFMVAEKASELEVVIIWTQKGKEGRQLKQTFTFS</sequence>
<evidence type="ECO:0000313" key="2">
    <source>
        <dbReference type="EMBL" id="MCY8511710.1"/>
    </source>
</evidence>
<evidence type="ECO:0000313" key="3">
    <source>
        <dbReference type="Proteomes" id="UP001075387"/>
    </source>
</evidence>
<feature type="signal peptide" evidence="1">
    <location>
        <begin position="1"/>
        <end position="24"/>
    </location>
</feature>
<dbReference type="AlphaFoldDB" id="A0AAP3CUW2"/>